<evidence type="ECO:0000313" key="8">
    <source>
        <dbReference type="EMBL" id="OGZ46883.1"/>
    </source>
</evidence>
<dbReference type="AlphaFoldDB" id="A0A1G2G9M1"/>
<keyword evidence="3 7" id="KW-0812">Transmembrane</keyword>
<keyword evidence="8" id="KW-0131">Cell cycle</keyword>
<feature type="transmembrane region" description="Helical" evidence="7">
    <location>
        <begin position="12"/>
        <end position="31"/>
    </location>
</feature>
<name>A0A1G2G9M1_9BACT</name>
<dbReference type="GO" id="GO:0009252">
    <property type="term" value="P:peptidoglycan biosynthetic process"/>
    <property type="evidence" value="ECO:0007669"/>
    <property type="project" value="InterPro"/>
</dbReference>
<evidence type="ECO:0000313" key="9">
    <source>
        <dbReference type="Proteomes" id="UP000176576"/>
    </source>
</evidence>
<dbReference type="GO" id="GO:0051301">
    <property type="term" value="P:cell division"/>
    <property type="evidence" value="ECO:0007669"/>
    <property type="project" value="UniProtKB-KW"/>
</dbReference>
<evidence type="ECO:0000256" key="6">
    <source>
        <dbReference type="ARBA" id="ARBA00023136"/>
    </source>
</evidence>
<comment type="caution">
    <text evidence="8">The sequence shown here is derived from an EMBL/GenBank/DDBJ whole genome shotgun (WGS) entry which is preliminary data.</text>
</comment>
<dbReference type="NCBIfam" id="TIGR02614">
    <property type="entry name" value="ftsW"/>
    <property type="match status" value="1"/>
</dbReference>
<accession>A0A1G2G9M1</accession>
<evidence type="ECO:0000256" key="3">
    <source>
        <dbReference type="ARBA" id="ARBA00022692"/>
    </source>
</evidence>
<protein>
    <submittedName>
        <fullName evidence="8">Cell division protein FtsW</fullName>
    </submittedName>
</protein>
<dbReference type="STRING" id="1802117.A3J54_00285"/>
<evidence type="ECO:0000256" key="1">
    <source>
        <dbReference type="ARBA" id="ARBA00004651"/>
    </source>
</evidence>
<feature type="transmembrane region" description="Helical" evidence="7">
    <location>
        <begin position="274"/>
        <end position="294"/>
    </location>
</feature>
<keyword evidence="2" id="KW-1003">Cell membrane</keyword>
<feature type="transmembrane region" description="Helical" evidence="7">
    <location>
        <begin position="140"/>
        <end position="159"/>
    </location>
</feature>
<dbReference type="Proteomes" id="UP000176576">
    <property type="component" value="Unassembled WGS sequence"/>
</dbReference>
<evidence type="ECO:0000256" key="4">
    <source>
        <dbReference type="ARBA" id="ARBA00022960"/>
    </source>
</evidence>
<keyword evidence="5 7" id="KW-1133">Transmembrane helix</keyword>
<reference evidence="8 9" key="1">
    <citation type="journal article" date="2016" name="Nat. Commun.">
        <title>Thousands of microbial genomes shed light on interconnected biogeochemical processes in an aquifer system.</title>
        <authorList>
            <person name="Anantharaman K."/>
            <person name="Brown C.T."/>
            <person name="Hug L.A."/>
            <person name="Sharon I."/>
            <person name="Castelle C.J."/>
            <person name="Probst A.J."/>
            <person name="Thomas B.C."/>
            <person name="Singh A."/>
            <person name="Wilkins M.J."/>
            <person name="Karaoz U."/>
            <person name="Brodie E.L."/>
            <person name="Williams K.H."/>
            <person name="Hubbard S.S."/>
            <person name="Banfield J.F."/>
        </authorList>
    </citation>
    <scope>NUCLEOTIDE SEQUENCE [LARGE SCALE GENOMIC DNA]</scope>
</reference>
<keyword evidence="8" id="KW-0132">Cell division</keyword>
<dbReference type="GO" id="GO:0015648">
    <property type="term" value="F:lipid-linked peptidoglycan transporter activity"/>
    <property type="evidence" value="ECO:0007669"/>
    <property type="project" value="TreeGrafter"/>
</dbReference>
<feature type="transmembrane region" description="Helical" evidence="7">
    <location>
        <begin position="306"/>
        <end position="328"/>
    </location>
</feature>
<evidence type="ECO:0000256" key="2">
    <source>
        <dbReference type="ARBA" id="ARBA00022475"/>
    </source>
</evidence>
<organism evidence="8 9">
    <name type="scientific">Candidatus Ryanbacteria bacterium RIFCSPHIGHO2_02_FULL_45_13b</name>
    <dbReference type="NCBI Taxonomy" id="1802117"/>
    <lineage>
        <taxon>Bacteria</taxon>
        <taxon>Candidatus Ryaniibacteriota</taxon>
    </lineage>
</organism>
<gene>
    <name evidence="8" type="ORF">A3J54_00285</name>
</gene>
<dbReference type="GO" id="GO:0032153">
    <property type="term" value="C:cell division site"/>
    <property type="evidence" value="ECO:0007669"/>
    <property type="project" value="TreeGrafter"/>
</dbReference>
<sequence>MSASRAHSPDYTLLIVTGILVLVGIFMIASASPVIGEARFGEIYFFLKNQLLGVGVGVIAFLAGWRIKYTFWKKMAPLILVASLLLMALVFIPKIGLELKGAARWIELGPITIQPSEIMKLAFVMYMAAWLASKQKEVKTFSTGFLPFLIMLSVVSLFFILQPDIGTLGVLVITATLLFFAGGGKLAQIGILCLIGIIGLGIIVATQPYRLDRISVFLKPSEDIQGIGYQLNQSLIAIGSGGLWGKGFGMSQQKFYYLPEPTGDSIFAVFGEEFGFMGNIVLIMLFLLFSWRGIRIANHIPDSFGSYLAVGITLLIVIQAFINMAAISGLVPLTGLPLSFISYGSSALVINLAAVGMLMNISKYTRV</sequence>
<feature type="transmembrane region" description="Helical" evidence="7">
    <location>
        <begin position="77"/>
        <end position="97"/>
    </location>
</feature>
<comment type="subcellular location">
    <subcellularLocation>
        <location evidence="1">Cell membrane</location>
        <topology evidence="1">Multi-pass membrane protein</topology>
    </subcellularLocation>
</comment>
<feature type="transmembrane region" description="Helical" evidence="7">
    <location>
        <begin position="340"/>
        <end position="361"/>
    </location>
</feature>
<feature type="transmembrane region" description="Helical" evidence="7">
    <location>
        <begin position="117"/>
        <end position="133"/>
    </location>
</feature>
<proteinExistence type="predicted"/>
<dbReference type="PANTHER" id="PTHR30474:SF13">
    <property type="entry name" value="STAGE V SPORULATION PROTEIN E"/>
    <property type="match status" value="1"/>
</dbReference>
<dbReference type="Pfam" id="PF01098">
    <property type="entry name" value="FTSW_RODA_SPOVE"/>
    <property type="match status" value="1"/>
</dbReference>
<dbReference type="GO" id="GO:0005886">
    <property type="term" value="C:plasma membrane"/>
    <property type="evidence" value="ECO:0007669"/>
    <property type="project" value="UniProtKB-SubCell"/>
</dbReference>
<evidence type="ECO:0000256" key="7">
    <source>
        <dbReference type="SAM" id="Phobius"/>
    </source>
</evidence>
<dbReference type="GO" id="GO:0008360">
    <property type="term" value="P:regulation of cell shape"/>
    <property type="evidence" value="ECO:0007669"/>
    <property type="project" value="UniProtKB-KW"/>
</dbReference>
<evidence type="ECO:0000256" key="5">
    <source>
        <dbReference type="ARBA" id="ARBA00022989"/>
    </source>
</evidence>
<dbReference type="EMBL" id="MHNN01000005">
    <property type="protein sequence ID" value="OGZ46883.1"/>
    <property type="molecule type" value="Genomic_DNA"/>
</dbReference>
<dbReference type="PANTHER" id="PTHR30474">
    <property type="entry name" value="CELL CYCLE PROTEIN"/>
    <property type="match status" value="1"/>
</dbReference>
<dbReference type="InterPro" id="IPR013437">
    <property type="entry name" value="FtsW"/>
</dbReference>
<keyword evidence="6 7" id="KW-0472">Membrane</keyword>
<dbReference type="InterPro" id="IPR001182">
    <property type="entry name" value="FtsW/RodA"/>
</dbReference>
<feature type="transmembrane region" description="Helical" evidence="7">
    <location>
        <begin position="165"/>
        <end position="182"/>
    </location>
</feature>
<feature type="transmembrane region" description="Helical" evidence="7">
    <location>
        <begin position="43"/>
        <end position="65"/>
    </location>
</feature>
<feature type="transmembrane region" description="Helical" evidence="7">
    <location>
        <begin position="189"/>
        <end position="209"/>
    </location>
</feature>
<keyword evidence="4" id="KW-0133">Cell shape</keyword>